<keyword evidence="6" id="KW-0645">Protease</keyword>
<dbReference type="EMBL" id="WHVB01000054">
    <property type="protein sequence ID" value="KAF8464726.1"/>
    <property type="molecule type" value="Genomic_DNA"/>
</dbReference>
<evidence type="ECO:0000313" key="7">
    <source>
        <dbReference type="Proteomes" id="UP000759537"/>
    </source>
</evidence>
<keyword evidence="3" id="KW-0472">Membrane</keyword>
<keyword evidence="4" id="KW-0732">Signal</keyword>
<reference evidence="6" key="1">
    <citation type="submission" date="2019-10" db="EMBL/GenBank/DDBJ databases">
        <authorList>
            <consortium name="DOE Joint Genome Institute"/>
            <person name="Kuo A."/>
            <person name="Miyauchi S."/>
            <person name="Kiss E."/>
            <person name="Drula E."/>
            <person name="Kohler A."/>
            <person name="Sanchez-Garcia M."/>
            <person name="Andreopoulos B."/>
            <person name="Barry K.W."/>
            <person name="Bonito G."/>
            <person name="Buee M."/>
            <person name="Carver A."/>
            <person name="Chen C."/>
            <person name="Cichocki N."/>
            <person name="Clum A."/>
            <person name="Culley D."/>
            <person name="Crous P.W."/>
            <person name="Fauchery L."/>
            <person name="Girlanda M."/>
            <person name="Hayes R."/>
            <person name="Keri Z."/>
            <person name="LaButti K."/>
            <person name="Lipzen A."/>
            <person name="Lombard V."/>
            <person name="Magnuson J."/>
            <person name="Maillard F."/>
            <person name="Morin E."/>
            <person name="Murat C."/>
            <person name="Nolan M."/>
            <person name="Ohm R."/>
            <person name="Pangilinan J."/>
            <person name="Pereira M."/>
            <person name="Perotto S."/>
            <person name="Peter M."/>
            <person name="Riley R."/>
            <person name="Sitrit Y."/>
            <person name="Stielow B."/>
            <person name="Szollosi G."/>
            <person name="Zifcakova L."/>
            <person name="Stursova M."/>
            <person name="Spatafora J.W."/>
            <person name="Tedersoo L."/>
            <person name="Vaario L.-M."/>
            <person name="Yamada A."/>
            <person name="Yan M."/>
            <person name="Wang P."/>
            <person name="Xu J."/>
            <person name="Bruns T."/>
            <person name="Baldrian P."/>
            <person name="Vilgalys R."/>
            <person name="Henrissat B."/>
            <person name="Grigoriev I.V."/>
            <person name="Hibbett D."/>
            <person name="Nagy L.G."/>
            <person name="Martin F.M."/>
        </authorList>
    </citation>
    <scope>NUCLEOTIDE SEQUENCE</scope>
    <source>
        <strain evidence="6">Prilba</strain>
    </source>
</reference>
<evidence type="ECO:0000256" key="1">
    <source>
        <dbReference type="ARBA" id="ARBA00007447"/>
    </source>
</evidence>
<dbReference type="Gene3D" id="2.40.70.10">
    <property type="entry name" value="Acid Proteases"/>
    <property type="match status" value="2"/>
</dbReference>
<evidence type="ECO:0000256" key="4">
    <source>
        <dbReference type="SAM" id="SignalP"/>
    </source>
</evidence>
<dbReference type="PROSITE" id="PS51767">
    <property type="entry name" value="PEPTIDASE_A1"/>
    <property type="match status" value="1"/>
</dbReference>
<feature type="signal peptide" evidence="4">
    <location>
        <begin position="1"/>
        <end position="29"/>
    </location>
</feature>
<dbReference type="GO" id="GO:0006508">
    <property type="term" value="P:proteolysis"/>
    <property type="evidence" value="ECO:0007669"/>
    <property type="project" value="UniProtKB-KW"/>
</dbReference>
<feature type="chain" id="PRO_5040363689" evidence="4">
    <location>
        <begin position="30"/>
        <end position="520"/>
    </location>
</feature>
<evidence type="ECO:0000256" key="2">
    <source>
        <dbReference type="ARBA" id="ARBA00022750"/>
    </source>
</evidence>
<keyword evidence="3" id="KW-0812">Transmembrane</keyword>
<feature type="transmembrane region" description="Helical" evidence="3">
    <location>
        <begin position="453"/>
        <end position="475"/>
    </location>
</feature>
<keyword evidence="3" id="KW-1133">Transmembrane helix</keyword>
<feature type="domain" description="Peptidase A1" evidence="5">
    <location>
        <begin position="60"/>
        <end position="385"/>
    </location>
</feature>
<comment type="caution">
    <text evidence="6">The sequence shown here is derived from an EMBL/GenBank/DDBJ whole genome shotgun (WGS) entry which is preliminary data.</text>
</comment>
<keyword evidence="2" id="KW-0378">Hydrolase</keyword>
<sequence length="520" mass="55717">MFTIISVVPSSYMVSSLFLLLLPLLRTSALHVGVRGDLRPSPGAKRDHISGLENDRNLEYMVNITLGDQPIQILIDTGSSDLWVSSTIATANDTGIESGVTYDIGEVSGEVKTAQLEFLGYTVPDQAFIEVTPTSNTPQVAGFLGLGPNSGSRIHASLNNQPEGDTVLDRIFRQNVSSPNFLTVLLGRSSDPAEKYPGDITVGEVLQGLENISSQPQVPVTILQTLDSSNQHWQVLLDEDGIIGPDGQPILVQTGVQSTPNPNQLTTFFDTGFSFPQVPLEVSNAIYSGVPGASLQSVDGFGLIWLIPCDAEIDIAFKIGGQTYPVHPLDTNADVLTNSDGQTCVGAFQPISSGTSSTYDLILGMAFLRNAYLLVNFGDFVDGSVNTTANPYVQLLSVTDPTAAHADFVNVRLNGTNKNAPTQVDEALRTKLRPTIDLSQPTSSSGSFKKEKIPIIIVLSIGGALVLIGLIAVYCSRDRFAKRGRGGLANTYQSYQRLSVPAPAGDMHHVQGYHGSWGRR</sequence>
<gene>
    <name evidence="6" type="ORF">DFH94DRAFT_784938</name>
</gene>
<dbReference type="InterPro" id="IPR001969">
    <property type="entry name" value="Aspartic_peptidase_AS"/>
</dbReference>
<evidence type="ECO:0000259" key="5">
    <source>
        <dbReference type="PROSITE" id="PS51767"/>
    </source>
</evidence>
<keyword evidence="2" id="KW-0064">Aspartyl protease</keyword>
<dbReference type="PANTHER" id="PTHR47966:SF73">
    <property type="entry name" value="PEPTIDASE A1 DOMAIN-CONTAINING PROTEIN"/>
    <property type="match status" value="1"/>
</dbReference>
<reference evidence="6" key="2">
    <citation type="journal article" date="2020" name="Nat. Commun.">
        <title>Large-scale genome sequencing of mycorrhizal fungi provides insights into the early evolution of symbiotic traits.</title>
        <authorList>
            <person name="Miyauchi S."/>
            <person name="Kiss E."/>
            <person name="Kuo A."/>
            <person name="Drula E."/>
            <person name="Kohler A."/>
            <person name="Sanchez-Garcia M."/>
            <person name="Morin E."/>
            <person name="Andreopoulos B."/>
            <person name="Barry K.W."/>
            <person name="Bonito G."/>
            <person name="Buee M."/>
            <person name="Carver A."/>
            <person name="Chen C."/>
            <person name="Cichocki N."/>
            <person name="Clum A."/>
            <person name="Culley D."/>
            <person name="Crous P.W."/>
            <person name="Fauchery L."/>
            <person name="Girlanda M."/>
            <person name="Hayes R.D."/>
            <person name="Keri Z."/>
            <person name="LaButti K."/>
            <person name="Lipzen A."/>
            <person name="Lombard V."/>
            <person name="Magnuson J."/>
            <person name="Maillard F."/>
            <person name="Murat C."/>
            <person name="Nolan M."/>
            <person name="Ohm R.A."/>
            <person name="Pangilinan J."/>
            <person name="Pereira M.F."/>
            <person name="Perotto S."/>
            <person name="Peter M."/>
            <person name="Pfister S."/>
            <person name="Riley R."/>
            <person name="Sitrit Y."/>
            <person name="Stielow J.B."/>
            <person name="Szollosi G."/>
            <person name="Zifcakova L."/>
            <person name="Stursova M."/>
            <person name="Spatafora J.W."/>
            <person name="Tedersoo L."/>
            <person name="Vaario L.M."/>
            <person name="Yamada A."/>
            <person name="Yan M."/>
            <person name="Wang P."/>
            <person name="Xu J."/>
            <person name="Bruns T."/>
            <person name="Baldrian P."/>
            <person name="Vilgalys R."/>
            <person name="Dunand C."/>
            <person name="Henrissat B."/>
            <person name="Grigoriev I.V."/>
            <person name="Hibbett D."/>
            <person name="Nagy L.G."/>
            <person name="Martin F.M."/>
        </authorList>
    </citation>
    <scope>NUCLEOTIDE SEQUENCE</scope>
    <source>
        <strain evidence="6">Prilba</strain>
    </source>
</reference>
<dbReference type="SUPFAM" id="SSF50630">
    <property type="entry name" value="Acid proteases"/>
    <property type="match status" value="1"/>
</dbReference>
<dbReference type="Proteomes" id="UP000759537">
    <property type="component" value="Unassembled WGS sequence"/>
</dbReference>
<dbReference type="InterPro" id="IPR033121">
    <property type="entry name" value="PEPTIDASE_A1"/>
</dbReference>
<dbReference type="Pfam" id="PF00026">
    <property type="entry name" value="Asp"/>
    <property type="match status" value="1"/>
</dbReference>
<dbReference type="InterPro" id="IPR001461">
    <property type="entry name" value="Aspartic_peptidase_A1"/>
</dbReference>
<dbReference type="InterPro" id="IPR021109">
    <property type="entry name" value="Peptidase_aspartic_dom_sf"/>
</dbReference>
<comment type="similarity">
    <text evidence="1">Belongs to the peptidase A1 family.</text>
</comment>
<evidence type="ECO:0000256" key="3">
    <source>
        <dbReference type="SAM" id="Phobius"/>
    </source>
</evidence>
<dbReference type="CDD" id="cd05471">
    <property type="entry name" value="pepsin_like"/>
    <property type="match status" value="1"/>
</dbReference>
<protein>
    <submittedName>
        <fullName evidence="6">Acid protease</fullName>
    </submittedName>
</protein>
<dbReference type="GO" id="GO:0004190">
    <property type="term" value="F:aspartic-type endopeptidase activity"/>
    <property type="evidence" value="ECO:0007669"/>
    <property type="project" value="UniProtKB-KW"/>
</dbReference>
<dbReference type="InterPro" id="IPR034164">
    <property type="entry name" value="Pepsin-like_dom"/>
</dbReference>
<name>A0A9P5MQ30_9AGAM</name>
<accession>A0A9P5MQ30</accession>
<evidence type="ECO:0000313" key="6">
    <source>
        <dbReference type="EMBL" id="KAF8464726.1"/>
    </source>
</evidence>
<keyword evidence="7" id="KW-1185">Reference proteome</keyword>
<proteinExistence type="inferred from homology"/>
<dbReference type="OrthoDB" id="15189at2759"/>
<dbReference type="PROSITE" id="PS00141">
    <property type="entry name" value="ASP_PROTEASE"/>
    <property type="match status" value="1"/>
</dbReference>
<dbReference type="AlphaFoldDB" id="A0A9P5MQ30"/>
<organism evidence="6 7">
    <name type="scientific">Russula ochroleuca</name>
    <dbReference type="NCBI Taxonomy" id="152965"/>
    <lineage>
        <taxon>Eukaryota</taxon>
        <taxon>Fungi</taxon>
        <taxon>Dikarya</taxon>
        <taxon>Basidiomycota</taxon>
        <taxon>Agaricomycotina</taxon>
        <taxon>Agaricomycetes</taxon>
        <taxon>Russulales</taxon>
        <taxon>Russulaceae</taxon>
        <taxon>Russula</taxon>
    </lineage>
</organism>
<dbReference type="PANTHER" id="PTHR47966">
    <property type="entry name" value="BETA-SITE APP-CLEAVING ENZYME, ISOFORM A-RELATED"/>
    <property type="match status" value="1"/>
</dbReference>